<evidence type="ECO:0000313" key="2">
    <source>
        <dbReference type="Proteomes" id="UP000481153"/>
    </source>
</evidence>
<name>A0A6G0XNP8_9STRA</name>
<comment type="caution">
    <text evidence="1">The sequence shown here is derived from an EMBL/GenBank/DDBJ whole genome shotgun (WGS) entry which is preliminary data.</text>
</comment>
<reference evidence="1 2" key="1">
    <citation type="submission" date="2019-07" db="EMBL/GenBank/DDBJ databases">
        <title>Genomics analysis of Aphanomyces spp. identifies a new class of oomycete effector associated with host adaptation.</title>
        <authorList>
            <person name="Gaulin E."/>
        </authorList>
    </citation>
    <scope>NUCLEOTIDE SEQUENCE [LARGE SCALE GENOMIC DNA]</scope>
    <source>
        <strain evidence="1 2">ATCC 201684</strain>
    </source>
</reference>
<protein>
    <submittedName>
        <fullName evidence="1">Uncharacterized protein</fullName>
    </submittedName>
</protein>
<evidence type="ECO:0000313" key="1">
    <source>
        <dbReference type="EMBL" id="KAF0742080.1"/>
    </source>
</evidence>
<proteinExistence type="predicted"/>
<accession>A0A6G0XNP8</accession>
<gene>
    <name evidence="1" type="ORF">Ae201684_002755</name>
</gene>
<keyword evidence="2" id="KW-1185">Reference proteome</keyword>
<sequence length="368" mass="41698">MSEPEATIPALASPLASPLLQSLQQRDDRPCMPSAAPLGPCGLLRKAKQLNLFENVNDDAKEYKPATAMMRLLDTFRYHKPTVDEQLKYNLPSSVERLCLHKLNDVMSICFARKGNRFSSAEIHTLNLHTSESAHAFEAVDRKFKALSPAVCRYKIPATPPSSDDMDVHNAALEFHELANAYVEAFTRLRDAVLDIRERSVLKRGLVEVPAEGGGDDSEFESKAKAPFPAFLYVLIQKYRRERLDVLLVDITAAPLPSHPWWPTDTDPPLDSLAQFARFLAIVLLQHVPFLKIELDGIVVLLQVLKCEHTAMEETLCVKLHGREWTEYALSHVVFDFLTTVRELRSIPKRKELLEAGRRNRKKLRRCP</sequence>
<dbReference type="Proteomes" id="UP000481153">
    <property type="component" value="Unassembled WGS sequence"/>
</dbReference>
<organism evidence="1 2">
    <name type="scientific">Aphanomyces euteiches</name>
    <dbReference type="NCBI Taxonomy" id="100861"/>
    <lineage>
        <taxon>Eukaryota</taxon>
        <taxon>Sar</taxon>
        <taxon>Stramenopiles</taxon>
        <taxon>Oomycota</taxon>
        <taxon>Saprolegniomycetes</taxon>
        <taxon>Saprolegniales</taxon>
        <taxon>Verrucalvaceae</taxon>
        <taxon>Aphanomyces</taxon>
    </lineage>
</organism>
<dbReference type="VEuPathDB" id="FungiDB:AeMF1_014673"/>
<dbReference type="AlphaFoldDB" id="A0A6G0XNP8"/>
<dbReference type="EMBL" id="VJMJ01000030">
    <property type="protein sequence ID" value="KAF0742080.1"/>
    <property type="molecule type" value="Genomic_DNA"/>
</dbReference>